<dbReference type="HOGENOM" id="CLU_030170_2_0_3"/>
<sequence>MEERDKLIEQLPLGVRQAYERGKQALDEEINKLSDEERAKVYEILRQLAELESKFFSPPIEELEDLSHASELPTTFFKSEEEEESFIVPSPEEIDETKRGVTDGKLYPVWFATNRKPKNLHDVSQGFAGERDPNKKVYYGVARVNVPKSCLLIEQQNPWRAFWGWNSDKLRLLGITNWESSEFWNNFKSELSRSEKGEVLLYVHGYRTDFAAAMCTAAQLGYNLEFSGLTACYSWPSLGTTQGYVADGDSAEFSVDLIADFIQKLVDVAGGGKVHLIVHSMGNRATLNAIDRLINRLNHTGLQLGQIILAAPDVDSMIFRSLAGVYTQVTNKQITLYTSSKDDALSLSEIIHGYPRAGKNPPFTVVNQINTIDVGAIDMSSWGHAYITQTERVIEDINKVIYDNRLPNQGRGLDQKSTAQGETYWSFRP</sequence>
<dbReference type="RefSeq" id="WP_002794558.1">
    <property type="nucleotide sequence ID" value="NZ_HE973594.1"/>
</dbReference>
<dbReference type="Proteomes" id="UP000005291">
    <property type="component" value="Unassembled WGS sequence"/>
</dbReference>
<name>I4HW75_MICAE</name>
<protein>
    <recommendedName>
        <fullName evidence="3">Esterase/lipase superfamily enzyme</fullName>
    </recommendedName>
</protein>
<dbReference type="InterPro" id="IPR029058">
    <property type="entry name" value="AB_hydrolase_fold"/>
</dbReference>
<reference evidence="1 2" key="1">
    <citation type="submission" date="2012-04" db="EMBL/GenBank/DDBJ databases">
        <authorList>
            <person name="Genoscope - CEA"/>
        </authorList>
    </citation>
    <scope>NUCLEOTIDE SEQUENCE [LARGE SCALE GENOMIC DNA]</scope>
    <source>
        <strain evidence="1 2">9808</strain>
    </source>
</reference>
<dbReference type="PANTHER" id="PTHR36513:SF1">
    <property type="entry name" value="TRANSMEMBRANE PROTEIN"/>
    <property type="match status" value="1"/>
</dbReference>
<organism evidence="1 2">
    <name type="scientific">Microcystis aeruginosa PCC 9808</name>
    <dbReference type="NCBI Taxonomy" id="1160284"/>
    <lineage>
        <taxon>Bacteria</taxon>
        <taxon>Bacillati</taxon>
        <taxon>Cyanobacteriota</taxon>
        <taxon>Cyanophyceae</taxon>
        <taxon>Oscillatoriophycideae</taxon>
        <taxon>Chroococcales</taxon>
        <taxon>Microcystaceae</taxon>
        <taxon>Microcystis</taxon>
    </lineage>
</organism>
<dbReference type="Pfam" id="PF05990">
    <property type="entry name" value="DUF900"/>
    <property type="match status" value="1"/>
</dbReference>
<comment type="caution">
    <text evidence="1">The sequence shown here is derived from an EMBL/GenBank/DDBJ whole genome shotgun (WGS) entry which is preliminary data.</text>
</comment>
<dbReference type="EMBL" id="CAIN01000231">
    <property type="protein sequence ID" value="CCI26299.1"/>
    <property type="molecule type" value="Genomic_DNA"/>
</dbReference>
<evidence type="ECO:0000313" key="1">
    <source>
        <dbReference type="EMBL" id="CCI26299.1"/>
    </source>
</evidence>
<dbReference type="Gene3D" id="3.40.50.1820">
    <property type="entry name" value="alpha/beta hydrolase"/>
    <property type="match status" value="1"/>
</dbReference>
<dbReference type="AlphaFoldDB" id="I4HW75"/>
<accession>I4HW75</accession>
<dbReference type="SUPFAM" id="SSF53474">
    <property type="entry name" value="alpha/beta-Hydrolases"/>
    <property type="match status" value="1"/>
</dbReference>
<proteinExistence type="predicted"/>
<evidence type="ECO:0008006" key="3">
    <source>
        <dbReference type="Google" id="ProtNLM"/>
    </source>
</evidence>
<evidence type="ECO:0000313" key="2">
    <source>
        <dbReference type="Proteomes" id="UP000005291"/>
    </source>
</evidence>
<dbReference type="PANTHER" id="PTHR36513">
    <property type="entry name" value="ABC TRANSMEMBRANE TYPE-1 DOMAIN-CONTAINING PROTEIN"/>
    <property type="match status" value="1"/>
</dbReference>
<dbReference type="InterPro" id="IPR010297">
    <property type="entry name" value="DUF900_hydrolase"/>
</dbReference>
<gene>
    <name evidence="1" type="ORF">MICAG_3060005</name>
</gene>